<comment type="caution">
    <text evidence="1">The sequence shown here is derived from an EMBL/GenBank/DDBJ whole genome shotgun (WGS) entry which is preliminary data.</text>
</comment>
<proteinExistence type="predicted"/>
<sequence>MPLAAGKIIYHVEELFVKFFFNFLEFLNLKIKLYI</sequence>
<protein>
    <submittedName>
        <fullName evidence="1">Uncharacterized protein</fullName>
    </submittedName>
</protein>
<dbReference type="AlphaFoldDB" id="A0A2W0CA61"/>
<organism evidence="1 2">
    <name type="scientific">Paenibacillus illinoisensis</name>
    <dbReference type="NCBI Taxonomy" id="59845"/>
    <lineage>
        <taxon>Bacteria</taxon>
        <taxon>Bacillati</taxon>
        <taxon>Bacillota</taxon>
        <taxon>Bacilli</taxon>
        <taxon>Bacillales</taxon>
        <taxon>Paenibacillaceae</taxon>
        <taxon>Paenibacillus</taxon>
    </lineage>
</organism>
<reference evidence="1 2" key="1">
    <citation type="submission" date="2018-01" db="EMBL/GenBank/DDBJ databases">
        <title>Genome sequence of the PGP bacterium Paenibacillus illinoisensis E3.</title>
        <authorList>
            <person name="Rolli E."/>
            <person name="Marasco R."/>
            <person name="Bessem C."/>
            <person name="Michoud G."/>
            <person name="Gaiarsa S."/>
            <person name="Borin S."/>
            <person name="Daffonchio D."/>
        </authorList>
    </citation>
    <scope>NUCLEOTIDE SEQUENCE [LARGE SCALE GENOMIC DNA]</scope>
    <source>
        <strain evidence="1 2">E3</strain>
    </source>
</reference>
<gene>
    <name evidence="1" type="ORF">PIL02S_01520</name>
</gene>
<dbReference type="EMBL" id="PRLG01000013">
    <property type="protein sequence ID" value="PYY29923.1"/>
    <property type="molecule type" value="Genomic_DNA"/>
</dbReference>
<evidence type="ECO:0000313" key="2">
    <source>
        <dbReference type="Proteomes" id="UP000247459"/>
    </source>
</evidence>
<evidence type="ECO:0000313" key="1">
    <source>
        <dbReference type="EMBL" id="PYY29923.1"/>
    </source>
</evidence>
<dbReference type="Proteomes" id="UP000247459">
    <property type="component" value="Unassembled WGS sequence"/>
</dbReference>
<accession>A0A2W0CA61</accession>
<name>A0A2W0CA61_9BACL</name>